<proteinExistence type="predicted"/>
<dbReference type="EMBL" id="JANBPG010000408">
    <property type="protein sequence ID" value="KAJ1896757.1"/>
    <property type="molecule type" value="Genomic_DNA"/>
</dbReference>
<comment type="caution">
    <text evidence="1">The sequence shown here is derived from an EMBL/GenBank/DDBJ whole genome shotgun (WGS) entry which is preliminary data.</text>
</comment>
<reference evidence="1" key="1">
    <citation type="submission" date="2022-07" db="EMBL/GenBank/DDBJ databases">
        <title>Phylogenomic reconstructions and comparative analyses of Kickxellomycotina fungi.</title>
        <authorList>
            <person name="Reynolds N.K."/>
            <person name="Stajich J.E."/>
            <person name="Barry K."/>
            <person name="Grigoriev I.V."/>
            <person name="Crous P."/>
            <person name="Smith M.E."/>
        </authorList>
    </citation>
    <scope>NUCLEOTIDE SEQUENCE</scope>
    <source>
        <strain evidence="1">Benny 63K</strain>
    </source>
</reference>
<gene>
    <name evidence="1" type="ORF">LPJ66_003804</name>
</gene>
<evidence type="ECO:0000313" key="2">
    <source>
        <dbReference type="Proteomes" id="UP001150581"/>
    </source>
</evidence>
<keyword evidence="2" id="KW-1185">Reference proteome</keyword>
<organism evidence="1 2">
    <name type="scientific">Kickxella alabastrina</name>
    <dbReference type="NCBI Taxonomy" id="61397"/>
    <lineage>
        <taxon>Eukaryota</taxon>
        <taxon>Fungi</taxon>
        <taxon>Fungi incertae sedis</taxon>
        <taxon>Zoopagomycota</taxon>
        <taxon>Kickxellomycotina</taxon>
        <taxon>Kickxellomycetes</taxon>
        <taxon>Kickxellales</taxon>
        <taxon>Kickxellaceae</taxon>
        <taxon>Kickxella</taxon>
    </lineage>
</organism>
<accession>A0ACC1IMM6</accession>
<protein>
    <submittedName>
        <fullName evidence="1">Uncharacterized protein</fullName>
    </submittedName>
</protein>
<sequence length="1048" mass="113893">MSPPYINNSSSDTGHIFESAANTDTQISSASLSAFATPLRSSSSSSSTSTSSRMPAVSPIHGVNSDDPLQVGVDLAMKAVWLFLDSDFENIEGMLHNKRHTLMYASEGYAAIQYMRAIMSFTKEAMGEAQMVADSTINLAAHYRKPRGMGALLSGPASRSGSRPQSPKPGSGISSANGSGSSPGLNYLRTRKSSGGLRSDYESMGADEGGSGGKDAGQRGGESLGWFHRESPRLSLRGRKSKRSGTVVSEGLFSGSIDSAGSSPASALSEDKEPFNSALLGAKFSDLQPSNSIETFASVPDDQEQEAEGNMEEEERLDKPPQRSWASGLTGVADSLIGIVKAGTQAVGISKPEWHALKAMTPTQRHAELVHAEAYLLRAMLSIASGDGILAVLKESWHVRSAYSIYRSCYAFIQYAHEIGETVDDHFVSGTYFGMGVFNLILSMMPAKLLRFIELVGFSADRKLGLELLVVAAGWRSDPVLAGLMGPPPPLMDSGSIHPCGYGLRSEFCSLVLQGYHVFLCSSMFLGYPNMPLIEEVLRRATEKHPDGLIYMYFEGLLMMTRTRMDDAIGRFSSLVSLGKGANGKQQGPQQGPQQSSQLDSDASGAGDALIAELASLGVNGTESGSKLESIGRSAKGSERAKGASDWRQLQYLGYWERSLCFMSLGQWMSAAEGFNKLRKENNWNKAVYTYSLASCLWEHYLVISSSKDNDVPSTRGERSKDQEQLVEIVRRLMLSVPALQRKVAGKSLPIEKYVIRKARKFLEQSGFLMRPGLELVASWHLFSKIPRERLEVLHEDIDRDIGQMTGFAPRAQGGCAPYRHGHFYDDLALLLLLKGCVASELARPSYVYGLAPPLKPKPGCVGEGKADGLALVAADSFLRVLRLLPLIERDHYLGATSRFHLGNIYLTAHPSGSTWVEWAHAQWKCTLGGKPISSPPFLSLAEYRAHKNMVLQKREQLGGENKAKDGCLFAAPGCLVEERLVQESKHLSLRFYENSSSNSIAGGGCGLAEWGYCPPNWADSKKYSLQNALEVRVFNSENRLNEALAGI</sequence>
<dbReference type="Proteomes" id="UP001150581">
    <property type="component" value="Unassembled WGS sequence"/>
</dbReference>
<evidence type="ECO:0000313" key="1">
    <source>
        <dbReference type="EMBL" id="KAJ1896757.1"/>
    </source>
</evidence>
<name>A0ACC1IMM6_9FUNG</name>